<sequence length="1068" mass="115861">MSSGGIRGKQVGAGLICGSCFASLVSASNFCSECGARLAQTARRAEYKQVTVLVTDVVRSMELASTLDLERLREIMTQVVERSAGVARRYGGTVEYHGDGVMAIFGAPTALEDHALRACVAALEIQHDMKLLSAEVRRRDRVALQVRVGLNSGRVIAGDLGAGSLGYRATGRHVGMAQRIESVAPPGAVMLSESTVRLVEQVVTLTEPEWVDIKGFAEPVRAWRLLAIGNSQGATGRTEAALVGRRGEMAVLNDMVERAIGRRGVVVNVTGPPGIGKSRAARDVAAVAAARGVDVFWAFCESHASDVPFYAVTRLLRAALRLTDVDSEVARARLRIEMPAADPEDLLLLDDLLGIADPHVPVPQINPDTRRRRLTALINTASIGRSRPALYIVEDVHWIDGVSESMLSDFLTVIPRTASMVLITHRPEYHGVLARAEHCEAVPLGPLHHSEVTDMLSDLLGTDPSVGGLALVIADRAAGNPFFAEEMVRELVQRGVLEGEAGDYSCTAEVSEVTVPATVQAAIEARIDSQTAAGKRTIRAASVIGAQFTAELFVALDVQPVFDELIGAELIDRVESASDDEYVFRHPLIRAVAYESQLKSDRAEWHRRFAAGIQQRAPGSTEENAALIAEHLESAGELIDAFGWHMRAGTWLANRDLAAARVSWERARRIADQLPADDDGTLTMRISPRTMLCATDIQAREAHESVQRFAELRQLCHAAGDTVSLAIGMSGPATALLYAGRVREASALSIEQMALLASIDDPAPIMGLASIAFCNWLGIMDFERILQWSQIVVDMADGDPVKGAGYGVGSPLAIALAWRGTARWCLRRTGWHSDLHEAVAMARCSNAETLSGAIAWTYGIAMQYGALEADEFLMRTSEEAVQIAQSASNDRAMGLAGYTLAVTLLNQEDGADRRRGLKLMRETREIWLRRKIHFLLPVTDVWVARETASKGDLEAAITAMRQAVGDLQTSYPFYCVWATGVFVQTLLERHSQGDMAEAERAVAWLADLATEQDSAMIEISVLRLQALLAGARDDKLTFADHVRSYRDRAESLDLKGHIAWSQTMGVGH</sequence>
<dbReference type="Gene3D" id="3.40.50.300">
    <property type="entry name" value="P-loop containing nucleotide triphosphate hydrolases"/>
    <property type="match status" value="1"/>
</dbReference>
<dbReference type="GO" id="GO:0005737">
    <property type="term" value="C:cytoplasm"/>
    <property type="evidence" value="ECO:0007669"/>
    <property type="project" value="TreeGrafter"/>
</dbReference>
<dbReference type="GO" id="GO:0004016">
    <property type="term" value="F:adenylate cyclase activity"/>
    <property type="evidence" value="ECO:0007669"/>
    <property type="project" value="TreeGrafter"/>
</dbReference>
<evidence type="ECO:0000259" key="3">
    <source>
        <dbReference type="PROSITE" id="PS50125"/>
    </source>
</evidence>
<dbReference type="Gene3D" id="3.30.70.1230">
    <property type="entry name" value="Nucleotide cyclase"/>
    <property type="match status" value="1"/>
</dbReference>
<keyword evidence="1" id="KW-0547">Nucleotide-binding</keyword>
<dbReference type="GO" id="GO:0005524">
    <property type="term" value="F:ATP binding"/>
    <property type="evidence" value="ECO:0007669"/>
    <property type="project" value="UniProtKB-KW"/>
</dbReference>
<name>A0A178LUV3_MYCIR</name>
<dbReference type="InterPro" id="IPR029787">
    <property type="entry name" value="Nucleotide_cyclase"/>
</dbReference>
<protein>
    <submittedName>
        <fullName evidence="4">Cyclase</fullName>
    </submittedName>
</protein>
<dbReference type="SMART" id="SM00044">
    <property type="entry name" value="CYCc"/>
    <property type="match status" value="1"/>
</dbReference>
<reference evidence="4 5" key="1">
    <citation type="submission" date="2016-04" db="EMBL/GenBank/DDBJ databases">
        <title>Draft Genome Sequences of Staphylococcus capitis Strain H36, S. capitis Strain H65, S. cohnii Strain H62, S. hominis Strain H69, Mycobacterium iranicum Strain H39, Plantibacter sp. Strain H53, Pseudomonas oryzihabitans Strain H72, and Microbacterium sp. Strain H83, isolated from residential settings.</title>
        <authorList>
            <person name="Lymperopoulou D."/>
            <person name="Adams R.I."/>
            <person name="Lindow S."/>
            <person name="Coil D.A."/>
            <person name="Jospin G."/>
            <person name="Eisen J.A."/>
        </authorList>
    </citation>
    <scope>NUCLEOTIDE SEQUENCE [LARGE SCALE GENOMIC DNA]</scope>
    <source>
        <strain evidence="4 5">H39</strain>
    </source>
</reference>
<dbReference type="Pfam" id="PF13191">
    <property type="entry name" value="AAA_16"/>
    <property type="match status" value="1"/>
</dbReference>
<dbReference type="CDD" id="cd07302">
    <property type="entry name" value="CHD"/>
    <property type="match status" value="1"/>
</dbReference>
<accession>A0A178LUV3</accession>
<dbReference type="PANTHER" id="PTHR16305:SF28">
    <property type="entry name" value="GUANYLATE CYCLASE DOMAIN-CONTAINING PROTEIN"/>
    <property type="match status" value="1"/>
</dbReference>
<dbReference type="Pfam" id="PF00211">
    <property type="entry name" value="Guanylate_cyc"/>
    <property type="match status" value="1"/>
</dbReference>
<dbReference type="GO" id="GO:0035556">
    <property type="term" value="P:intracellular signal transduction"/>
    <property type="evidence" value="ECO:0007669"/>
    <property type="project" value="InterPro"/>
</dbReference>
<dbReference type="OrthoDB" id="5476461at2"/>
<dbReference type="EMBL" id="LWCS01000024">
    <property type="protein sequence ID" value="OAN37857.1"/>
    <property type="molecule type" value="Genomic_DNA"/>
</dbReference>
<evidence type="ECO:0000256" key="2">
    <source>
        <dbReference type="ARBA" id="ARBA00022840"/>
    </source>
</evidence>
<dbReference type="GO" id="GO:0009190">
    <property type="term" value="P:cyclic nucleotide biosynthetic process"/>
    <property type="evidence" value="ECO:0007669"/>
    <property type="project" value="InterPro"/>
</dbReference>
<dbReference type="InterPro" id="IPR001054">
    <property type="entry name" value="A/G_cyclase"/>
</dbReference>
<evidence type="ECO:0000313" key="4">
    <source>
        <dbReference type="EMBL" id="OAN37857.1"/>
    </source>
</evidence>
<dbReference type="InterPro" id="IPR027417">
    <property type="entry name" value="P-loop_NTPase"/>
</dbReference>
<dbReference type="AlphaFoldDB" id="A0A178LUV3"/>
<comment type="caution">
    <text evidence="4">The sequence shown here is derived from an EMBL/GenBank/DDBJ whole genome shotgun (WGS) entry which is preliminary data.</text>
</comment>
<dbReference type="SUPFAM" id="SSF52540">
    <property type="entry name" value="P-loop containing nucleoside triphosphate hydrolases"/>
    <property type="match status" value="1"/>
</dbReference>
<dbReference type="Proteomes" id="UP000078396">
    <property type="component" value="Unassembled WGS sequence"/>
</dbReference>
<dbReference type="RefSeq" id="WP_064282289.1">
    <property type="nucleotide sequence ID" value="NZ_LWCS01000024.1"/>
</dbReference>
<proteinExistence type="predicted"/>
<organism evidence="4 5">
    <name type="scientific">Mycolicibacterium iranicum</name>
    <name type="common">Mycobacterium iranicum</name>
    <dbReference type="NCBI Taxonomy" id="912594"/>
    <lineage>
        <taxon>Bacteria</taxon>
        <taxon>Bacillati</taxon>
        <taxon>Actinomycetota</taxon>
        <taxon>Actinomycetes</taxon>
        <taxon>Mycobacteriales</taxon>
        <taxon>Mycobacteriaceae</taxon>
        <taxon>Mycolicibacterium</taxon>
    </lineage>
</organism>
<keyword evidence="2" id="KW-0067">ATP-binding</keyword>
<evidence type="ECO:0000256" key="1">
    <source>
        <dbReference type="ARBA" id="ARBA00022741"/>
    </source>
</evidence>
<dbReference type="PROSITE" id="PS50125">
    <property type="entry name" value="GUANYLATE_CYCLASE_2"/>
    <property type="match status" value="1"/>
</dbReference>
<feature type="domain" description="Guanylate cyclase" evidence="3">
    <location>
        <begin position="51"/>
        <end position="181"/>
    </location>
</feature>
<dbReference type="InterPro" id="IPR041664">
    <property type="entry name" value="AAA_16"/>
</dbReference>
<evidence type="ECO:0000313" key="5">
    <source>
        <dbReference type="Proteomes" id="UP000078396"/>
    </source>
</evidence>
<dbReference type="PANTHER" id="PTHR16305">
    <property type="entry name" value="TESTICULAR SOLUBLE ADENYLYL CYCLASE"/>
    <property type="match status" value="1"/>
</dbReference>
<dbReference type="SUPFAM" id="SSF55073">
    <property type="entry name" value="Nucleotide cyclase"/>
    <property type="match status" value="1"/>
</dbReference>
<gene>
    <name evidence="4" type="ORF">A4X20_21055</name>
</gene>